<dbReference type="AlphaFoldDB" id="A0A7S0IGX9"/>
<gene>
    <name evidence="8" type="ORF">MCOM1403_LOCUS8984</name>
</gene>
<dbReference type="GO" id="GO:0005730">
    <property type="term" value="C:nucleolus"/>
    <property type="evidence" value="ECO:0007669"/>
    <property type="project" value="UniProtKB-SubCell"/>
</dbReference>
<dbReference type="Gene3D" id="3.30.230.70">
    <property type="entry name" value="GHMP Kinase, N-terminal domain"/>
    <property type="match status" value="1"/>
</dbReference>
<dbReference type="SUPFAM" id="SSF54211">
    <property type="entry name" value="Ribosomal protein S5 domain 2-like"/>
    <property type="match status" value="1"/>
</dbReference>
<comment type="subcellular location">
    <subcellularLocation>
        <location evidence="1">Cytoplasm</location>
    </subcellularLocation>
    <subcellularLocation>
        <location evidence="2">Nucleus</location>
        <location evidence="2">Nucleolus</location>
    </subcellularLocation>
</comment>
<dbReference type="InterPro" id="IPR015847">
    <property type="entry name" value="ExoRNase_PH_dom2"/>
</dbReference>
<keyword evidence="4" id="KW-0963">Cytoplasm</keyword>
<accession>A0A7S0IGX9</accession>
<evidence type="ECO:0000313" key="8">
    <source>
        <dbReference type="EMBL" id="CAD8521554.1"/>
    </source>
</evidence>
<dbReference type="PANTHER" id="PTHR11953">
    <property type="entry name" value="EXOSOME COMPLEX COMPONENT"/>
    <property type="match status" value="1"/>
</dbReference>
<dbReference type="SUPFAM" id="SSF55666">
    <property type="entry name" value="Ribonuclease PH domain 2-like"/>
    <property type="match status" value="1"/>
</dbReference>
<dbReference type="InterPro" id="IPR020568">
    <property type="entry name" value="Ribosomal_Su5_D2-typ_SF"/>
</dbReference>
<dbReference type="GO" id="GO:0000176">
    <property type="term" value="C:nuclear exosome (RNase complex)"/>
    <property type="evidence" value="ECO:0007669"/>
    <property type="project" value="TreeGrafter"/>
</dbReference>
<dbReference type="CDD" id="cd11370">
    <property type="entry name" value="RNase_PH_RRP41"/>
    <property type="match status" value="1"/>
</dbReference>
<evidence type="ECO:0000256" key="5">
    <source>
        <dbReference type="ARBA" id="ARBA00022835"/>
    </source>
</evidence>
<dbReference type="GO" id="GO:0003723">
    <property type="term" value="F:RNA binding"/>
    <property type="evidence" value="ECO:0007669"/>
    <property type="project" value="TreeGrafter"/>
</dbReference>
<dbReference type="GO" id="GO:0034475">
    <property type="term" value="P:U4 snRNA 3'-end processing"/>
    <property type="evidence" value="ECO:0007669"/>
    <property type="project" value="TreeGrafter"/>
</dbReference>
<organism evidence="8">
    <name type="scientific">Micromonas pusilla</name>
    <name type="common">Picoplanktonic green alga</name>
    <name type="synonym">Chromulina pusilla</name>
    <dbReference type="NCBI Taxonomy" id="38833"/>
    <lineage>
        <taxon>Eukaryota</taxon>
        <taxon>Viridiplantae</taxon>
        <taxon>Chlorophyta</taxon>
        <taxon>Mamiellophyceae</taxon>
        <taxon>Mamiellales</taxon>
        <taxon>Mamiellaceae</taxon>
        <taxon>Micromonas</taxon>
    </lineage>
</organism>
<feature type="domain" description="Exoribonuclease phosphorolytic" evidence="7">
    <location>
        <begin position="156"/>
        <end position="219"/>
    </location>
</feature>
<dbReference type="GO" id="GO:0000177">
    <property type="term" value="C:cytoplasmic exosome (RNase complex)"/>
    <property type="evidence" value="ECO:0007669"/>
    <property type="project" value="TreeGrafter"/>
</dbReference>
<reference evidence="8" key="1">
    <citation type="submission" date="2021-01" db="EMBL/GenBank/DDBJ databases">
        <authorList>
            <person name="Corre E."/>
            <person name="Pelletier E."/>
            <person name="Niang G."/>
            <person name="Scheremetjew M."/>
            <person name="Finn R."/>
            <person name="Kale V."/>
            <person name="Holt S."/>
            <person name="Cochrane G."/>
            <person name="Meng A."/>
            <person name="Brown T."/>
            <person name="Cohen L."/>
        </authorList>
    </citation>
    <scope>NUCLEOTIDE SEQUENCE</scope>
    <source>
        <strain evidence="8">CCMP1723</strain>
    </source>
</reference>
<dbReference type="EMBL" id="HBEQ01011166">
    <property type="protein sequence ID" value="CAD8521554.1"/>
    <property type="molecule type" value="Transcribed_RNA"/>
</dbReference>
<proteinExistence type="inferred from homology"/>
<sequence length="266" mass="29459">MGRVMEYVSLEGLRLDGRRPKETRRMRCELTALPGSDGSAVFELGNTKVLAAVHGPHECRRPSERLEDRLLVKCEVSMAAFSTGERRRRTKGDRRTNELSTFVRRCIETCVSAELLARSQLDVSIQVLQADGGVRAAAVNAAVLAIVDAGIPMQDTMACCSAGYLDDTPLLDLNYMEEGGGGPEVHVAYMPQRDRVAAIVTENKATVDVFERAHELALDGCRVASKLMRERMIEHAKHLWAMRQLTLRVADDETGDETKPISMETE</sequence>
<dbReference type="FunFam" id="3.30.230.70:FF:000004">
    <property type="entry name" value="Exosome complex component Rrp41"/>
    <property type="match status" value="1"/>
</dbReference>
<evidence type="ECO:0000256" key="2">
    <source>
        <dbReference type="ARBA" id="ARBA00004604"/>
    </source>
</evidence>
<dbReference type="InterPro" id="IPR027408">
    <property type="entry name" value="PNPase/RNase_PH_dom_sf"/>
</dbReference>
<dbReference type="GO" id="GO:0071051">
    <property type="term" value="P:poly(A)-dependent snoRNA 3'-end processing"/>
    <property type="evidence" value="ECO:0007669"/>
    <property type="project" value="TreeGrafter"/>
</dbReference>
<evidence type="ECO:0000256" key="4">
    <source>
        <dbReference type="ARBA" id="ARBA00022490"/>
    </source>
</evidence>
<dbReference type="GO" id="GO:0016075">
    <property type="term" value="P:rRNA catabolic process"/>
    <property type="evidence" value="ECO:0007669"/>
    <property type="project" value="TreeGrafter"/>
</dbReference>
<dbReference type="Pfam" id="PF03725">
    <property type="entry name" value="RNase_PH_C"/>
    <property type="match status" value="1"/>
</dbReference>
<dbReference type="PANTHER" id="PTHR11953:SF0">
    <property type="entry name" value="EXOSOME COMPLEX COMPONENT RRP41"/>
    <property type="match status" value="1"/>
</dbReference>
<feature type="domain" description="Exoribonuclease phosphorolytic" evidence="6">
    <location>
        <begin position="22"/>
        <end position="152"/>
    </location>
</feature>
<evidence type="ECO:0000259" key="7">
    <source>
        <dbReference type="Pfam" id="PF03725"/>
    </source>
</evidence>
<dbReference type="InterPro" id="IPR050080">
    <property type="entry name" value="RNase_PH"/>
</dbReference>
<dbReference type="Pfam" id="PF01138">
    <property type="entry name" value="RNase_PH"/>
    <property type="match status" value="1"/>
</dbReference>
<evidence type="ECO:0000259" key="6">
    <source>
        <dbReference type="Pfam" id="PF01138"/>
    </source>
</evidence>
<comment type="similarity">
    <text evidence="3">Belongs to the RNase PH family.</text>
</comment>
<protein>
    <submittedName>
        <fullName evidence="8">Uncharacterized protein</fullName>
    </submittedName>
</protein>
<name>A0A7S0IGX9_MICPS</name>
<dbReference type="InterPro" id="IPR036345">
    <property type="entry name" value="ExoRNase_PH_dom2_sf"/>
</dbReference>
<dbReference type="InterPro" id="IPR001247">
    <property type="entry name" value="ExoRNase_PH_dom1"/>
</dbReference>
<evidence type="ECO:0000256" key="3">
    <source>
        <dbReference type="ARBA" id="ARBA00006678"/>
    </source>
</evidence>
<evidence type="ECO:0000256" key="1">
    <source>
        <dbReference type="ARBA" id="ARBA00004496"/>
    </source>
</evidence>
<dbReference type="GO" id="GO:0071028">
    <property type="term" value="P:nuclear mRNA surveillance"/>
    <property type="evidence" value="ECO:0007669"/>
    <property type="project" value="TreeGrafter"/>
</dbReference>
<keyword evidence="5" id="KW-0271">Exosome</keyword>